<evidence type="ECO:0000256" key="1">
    <source>
        <dbReference type="SAM" id="MobiDB-lite"/>
    </source>
</evidence>
<accession>A0ABT6TBZ4</accession>
<reference evidence="2" key="1">
    <citation type="submission" date="2023-04" db="EMBL/GenBank/DDBJ databases">
        <title>Comparative genomic analysis of Cohnella hashimotonis sp. nov., isolated from the International Space Station.</title>
        <authorList>
            <person name="Venkateswaran K."/>
            <person name="Simpson A."/>
        </authorList>
    </citation>
    <scope>NUCLEOTIDE SEQUENCE</scope>
    <source>
        <strain evidence="2">F6_2S_P_1</strain>
    </source>
</reference>
<feature type="region of interest" description="Disordered" evidence="1">
    <location>
        <begin position="120"/>
        <end position="142"/>
    </location>
</feature>
<organism evidence="2 3">
    <name type="scientific">Cohnella hashimotonis</name>
    <dbReference type="NCBI Taxonomy" id="2826895"/>
    <lineage>
        <taxon>Bacteria</taxon>
        <taxon>Bacillati</taxon>
        <taxon>Bacillota</taxon>
        <taxon>Bacilli</taxon>
        <taxon>Bacillales</taxon>
        <taxon>Paenibacillaceae</taxon>
        <taxon>Cohnella</taxon>
    </lineage>
</organism>
<dbReference type="EMBL" id="JAGRPV010000001">
    <property type="protein sequence ID" value="MDI4644340.1"/>
    <property type="molecule type" value="Genomic_DNA"/>
</dbReference>
<keyword evidence="3" id="KW-1185">Reference proteome</keyword>
<proteinExistence type="predicted"/>
<evidence type="ECO:0000313" key="2">
    <source>
        <dbReference type="EMBL" id="MDI4644340.1"/>
    </source>
</evidence>
<sequence>MKPGEEGDGARQKTGDEDAAGENEGAELAQKSEHVSAPRLTILIGLRRIDDHPMFLVLVLLPLLLSQSSGRPSLHALLGLRKLPRFDPRVYDVSCDQKRSGGRERKSQFLISDIKATMQTTNPARRIQPARINSGTDGERLT</sequence>
<feature type="region of interest" description="Disordered" evidence="1">
    <location>
        <begin position="1"/>
        <end position="33"/>
    </location>
</feature>
<dbReference type="Proteomes" id="UP001161691">
    <property type="component" value="Unassembled WGS sequence"/>
</dbReference>
<comment type="caution">
    <text evidence="2">The sequence shown here is derived from an EMBL/GenBank/DDBJ whole genome shotgun (WGS) entry which is preliminary data.</text>
</comment>
<name>A0ABT6TBZ4_9BACL</name>
<evidence type="ECO:0000313" key="3">
    <source>
        <dbReference type="Proteomes" id="UP001161691"/>
    </source>
</evidence>
<protein>
    <submittedName>
        <fullName evidence="2">Uncharacterized protein</fullName>
    </submittedName>
</protein>
<dbReference type="RefSeq" id="WP_282907346.1">
    <property type="nucleotide sequence ID" value="NZ_JAGRPV010000001.1"/>
</dbReference>
<feature type="compositionally biased region" description="Basic and acidic residues" evidence="1">
    <location>
        <begin position="1"/>
        <end position="16"/>
    </location>
</feature>
<gene>
    <name evidence="2" type="ORF">KB449_05170</name>
</gene>